<dbReference type="InterPro" id="IPR011050">
    <property type="entry name" value="Pectin_lyase_fold/virulence"/>
</dbReference>
<dbReference type="AlphaFoldDB" id="A0A540WQB7"/>
<feature type="signal peptide" evidence="4">
    <location>
        <begin position="1"/>
        <end position="31"/>
    </location>
</feature>
<reference evidence="6 7" key="1">
    <citation type="submission" date="2019-06" db="EMBL/GenBank/DDBJ databases">
        <authorList>
            <person name="Livingstone P."/>
            <person name="Whitworth D."/>
        </authorList>
    </citation>
    <scope>NUCLEOTIDE SEQUENCE [LARGE SCALE GENOMIC DNA]</scope>
    <source>
        <strain evidence="6 7">AM401</strain>
    </source>
</reference>
<dbReference type="SMART" id="SM00710">
    <property type="entry name" value="PbH1"/>
    <property type="match status" value="7"/>
</dbReference>
<feature type="domain" description="Right handed beta helix" evidence="5">
    <location>
        <begin position="216"/>
        <end position="388"/>
    </location>
</feature>
<dbReference type="RefSeq" id="WP_141647036.1">
    <property type="nucleotide sequence ID" value="NZ_VIFM01000203.1"/>
</dbReference>
<dbReference type="PANTHER" id="PTHR40088:SF2">
    <property type="entry name" value="SECRETED SUGAR HYDROLASE"/>
    <property type="match status" value="1"/>
</dbReference>
<comment type="caution">
    <text evidence="6">The sequence shown here is derived from an EMBL/GenBank/DDBJ whole genome shotgun (WGS) entry which is preliminary data.</text>
</comment>
<evidence type="ECO:0000313" key="7">
    <source>
        <dbReference type="Proteomes" id="UP000315369"/>
    </source>
</evidence>
<name>A0A540WQB7_9BACT</name>
<evidence type="ECO:0000313" key="6">
    <source>
        <dbReference type="EMBL" id="TQF11202.1"/>
    </source>
</evidence>
<evidence type="ECO:0000256" key="3">
    <source>
        <dbReference type="ARBA" id="ARBA00022729"/>
    </source>
</evidence>
<dbReference type="EMBL" id="VIFM01000203">
    <property type="protein sequence ID" value="TQF11202.1"/>
    <property type="molecule type" value="Genomic_DNA"/>
</dbReference>
<dbReference type="GO" id="GO:0016837">
    <property type="term" value="F:carbon-oxygen lyase activity, acting on polysaccharides"/>
    <property type="evidence" value="ECO:0007669"/>
    <property type="project" value="TreeGrafter"/>
</dbReference>
<dbReference type="InterPro" id="IPR039448">
    <property type="entry name" value="Beta_helix"/>
</dbReference>
<evidence type="ECO:0000259" key="5">
    <source>
        <dbReference type="Pfam" id="PF13229"/>
    </source>
</evidence>
<evidence type="ECO:0000256" key="2">
    <source>
        <dbReference type="ARBA" id="ARBA00022525"/>
    </source>
</evidence>
<proteinExistence type="predicted"/>
<accession>A0A540WQB7</accession>
<dbReference type="OrthoDB" id="5522893at2"/>
<protein>
    <recommendedName>
        <fullName evidence="5">Right handed beta helix domain-containing protein</fullName>
    </recommendedName>
</protein>
<dbReference type="Proteomes" id="UP000315369">
    <property type="component" value="Unassembled WGS sequence"/>
</dbReference>
<gene>
    <name evidence="6" type="ORF">FJV41_35475</name>
</gene>
<comment type="subcellular location">
    <subcellularLocation>
        <location evidence="1">Secreted</location>
    </subcellularLocation>
</comment>
<dbReference type="PANTHER" id="PTHR40088">
    <property type="entry name" value="PECTATE LYASE (EUROFUNG)"/>
    <property type="match status" value="1"/>
</dbReference>
<dbReference type="SUPFAM" id="SSF51126">
    <property type="entry name" value="Pectin lyase-like"/>
    <property type="match status" value="1"/>
</dbReference>
<dbReference type="InterPro" id="IPR052052">
    <property type="entry name" value="Polysaccharide_Lyase_9"/>
</dbReference>
<sequence>MGQGSKGLGFLRNRFAVLVYGLALACGPGSAELGAGDTQRPGTETGATRVTALRGDTSATGDDPALWEEQMTPLNAKELFRSQCPSAADAQGPTLYVANTGPRDAEAPLGSSDNPFPTIMAAVKVAQPGDVIQVREGTYPEQVAINPLKARAGTATSPIVLRGEPSRRPRIVPSTTDVGSLLVLSQPYWIVQSVEVDVLERPSFAALFEDSTTCSQLTDSVLHGGRAGGGVVVSDATRVLVDGNAIHDFSRTGFDSHGVAVKGSSREVFILENTIHDASGDGVQCQPSEARPSTLFIERNQMYDCGENGIDVKACDDIAIYENVLFRFPNLERYPWQEKTSAAEAVLIHEDATNIQIVGNLVFQAGRGISIGGTSPVDNPVNVLVQGNRVTDIYNFANRHNGQGIRVVRAQGVRVLGNLIERTADSGLRLAADEPFVVSDLTVFDNTLRDMRSFVKLGRDTSRPGLRLDRNRYEGASGIFSAFGLLSEGDFAAWHGRLTPYGLEQHSVRVTPGDPDDFPLPMFIPTALPVLLGE</sequence>
<keyword evidence="7" id="KW-1185">Reference proteome</keyword>
<dbReference type="InterPro" id="IPR006626">
    <property type="entry name" value="PbH1"/>
</dbReference>
<feature type="chain" id="PRO_5021707971" description="Right handed beta helix domain-containing protein" evidence="4">
    <location>
        <begin position="32"/>
        <end position="534"/>
    </location>
</feature>
<dbReference type="GO" id="GO:0005576">
    <property type="term" value="C:extracellular region"/>
    <property type="evidence" value="ECO:0007669"/>
    <property type="project" value="UniProtKB-SubCell"/>
</dbReference>
<dbReference type="Pfam" id="PF13229">
    <property type="entry name" value="Beta_helix"/>
    <property type="match status" value="1"/>
</dbReference>
<keyword evidence="2" id="KW-0964">Secreted</keyword>
<dbReference type="PROSITE" id="PS51257">
    <property type="entry name" value="PROKAR_LIPOPROTEIN"/>
    <property type="match status" value="1"/>
</dbReference>
<keyword evidence="3 4" id="KW-0732">Signal</keyword>
<evidence type="ECO:0000256" key="1">
    <source>
        <dbReference type="ARBA" id="ARBA00004613"/>
    </source>
</evidence>
<organism evidence="6 7">
    <name type="scientific">Myxococcus llanfairpwllgwyngyllgogerychwyrndrobwllllantysiliogogogochensis</name>
    <dbReference type="NCBI Taxonomy" id="2590453"/>
    <lineage>
        <taxon>Bacteria</taxon>
        <taxon>Pseudomonadati</taxon>
        <taxon>Myxococcota</taxon>
        <taxon>Myxococcia</taxon>
        <taxon>Myxococcales</taxon>
        <taxon>Cystobacterineae</taxon>
        <taxon>Myxococcaceae</taxon>
        <taxon>Myxococcus</taxon>
    </lineage>
</organism>
<dbReference type="Gene3D" id="2.160.20.10">
    <property type="entry name" value="Single-stranded right-handed beta-helix, Pectin lyase-like"/>
    <property type="match status" value="2"/>
</dbReference>
<evidence type="ECO:0000256" key="4">
    <source>
        <dbReference type="SAM" id="SignalP"/>
    </source>
</evidence>
<dbReference type="InterPro" id="IPR012334">
    <property type="entry name" value="Pectin_lyas_fold"/>
</dbReference>